<dbReference type="KEGG" id="swo:Swol_0426"/>
<dbReference type="STRING" id="335541.Swol_0426"/>
<dbReference type="InterPro" id="IPR003593">
    <property type="entry name" value="AAA+_ATPase"/>
</dbReference>
<comment type="similarity">
    <text evidence="2">Belongs to the ABC transporter superfamily. AI-2 autoinducer porter (TC 3.A.1.2.8) family.</text>
</comment>
<evidence type="ECO:0000256" key="8">
    <source>
        <dbReference type="ARBA" id="ARBA00023798"/>
    </source>
</evidence>
<evidence type="ECO:0000256" key="2">
    <source>
        <dbReference type="ARBA" id="ARBA00009404"/>
    </source>
</evidence>
<accession>Q0AZU0</accession>
<dbReference type="InterPro" id="IPR003439">
    <property type="entry name" value="ABC_transporter-like_ATP-bd"/>
</dbReference>
<sequence length="498" mass="54844">MQESREFILEIAQLNKTYSGNRVLNNINFDLKLGEVHALVGENGAGKSTLIKIIAGVEKPDPGAEILFGGCPAINLNPSKSVQMGISVIYQDISLFPNLSVAENICIGGQKGLFIKWKQVFETARSALIKLGAIDIDPHVPLGEISIGQRQMVALARALTHEARVIIMDEPTSSLSANEIKALYSAIQILKNENKSLIYISHKFEEVFEVADRISVLRDGEMIASKAAWEFDEQSLISMMVGREIRFLPMRNDGVAGKKLLEVRGLTKEPLFRNISFSLYENEILGITGLVGAGRSEMAQTLFGLEKADKGRIFMGEKELSIKSAVDAIKSGICYLPEDRRGQGIFLIQSMARNITTAKLESILNRCRLLSRPKEMAVSEYYMDRLNIKPRLPDISADKMSGGNQQKLLFSRWLNARPQILIADEPSSGIDVATKAEIHGLLRELAASGVGVILISSDLPETLAVCDRILVMRNGNIVDQTSSKESSQEELIRKGLMG</sequence>
<evidence type="ECO:0000256" key="9">
    <source>
        <dbReference type="ARBA" id="ARBA00034076"/>
    </source>
</evidence>
<comment type="subcellular location">
    <subcellularLocation>
        <location evidence="1">Cell inner membrane</location>
        <topology evidence="1">Peripheral membrane protein</topology>
    </subcellularLocation>
</comment>
<dbReference type="GO" id="GO:0016887">
    <property type="term" value="F:ATP hydrolysis activity"/>
    <property type="evidence" value="ECO:0007669"/>
    <property type="project" value="InterPro"/>
</dbReference>
<evidence type="ECO:0000256" key="7">
    <source>
        <dbReference type="ARBA" id="ARBA00023747"/>
    </source>
</evidence>
<keyword evidence="5" id="KW-0547">Nucleotide-binding</keyword>
<dbReference type="Proteomes" id="UP000001968">
    <property type="component" value="Chromosome"/>
</dbReference>
<keyword evidence="6" id="KW-0067">ATP-binding</keyword>
<dbReference type="InterPro" id="IPR027417">
    <property type="entry name" value="P-loop_NTPase"/>
</dbReference>
<proteinExistence type="inferred from homology"/>
<dbReference type="PANTHER" id="PTHR43790:SF2">
    <property type="entry name" value="AUTOINDUCER 2 IMPORT ATP-BINDING PROTEIN LSRA"/>
    <property type="match status" value="1"/>
</dbReference>
<dbReference type="InterPro" id="IPR017871">
    <property type="entry name" value="ABC_transporter-like_CS"/>
</dbReference>
<dbReference type="SUPFAM" id="SSF52540">
    <property type="entry name" value="P-loop containing nucleoside triphosphate hydrolases"/>
    <property type="match status" value="2"/>
</dbReference>
<gene>
    <name evidence="11" type="ordered locus">Swol_0426</name>
</gene>
<keyword evidence="12" id="KW-1185">Reference proteome</keyword>
<dbReference type="CDD" id="cd03216">
    <property type="entry name" value="ABC_Carb_Monos_I"/>
    <property type="match status" value="1"/>
</dbReference>
<dbReference type="EC" id="7.6.2.13" evidence="8"/>
<dbReference type="Pfam" id="PF00005">
    <property type="entry name" value="ABC_tran"/>
    <property type="match status" value="2"/>
</dbReference>
<name>Q0AZU0_SYNWW</name>
<protein>
    <recommendedName>
        <fullName evidence="4">Autoinducer 2 import ATP-binding protein LsrA</fullName>
        <ecNumber evidence="8">7.6.2.13</ecNumber>
    </recommendedName>
</protein>
<dbReference type="EMBL" id="CP000448">
    <property type="protein sequence ID" value="ABI67764.1"/>
    <property type="molecule type" value="Genomic_DNA"/>
</dbReference>
<dbReference type="HOGENOM" id="CLU_000604_92_3_9"/>
<dbReference type="PROSITE" id="PS50893">
    <property type="entry name" value="ABC_TRANSPORTER_2"/>
    <property type="match status" value="2"/>
</dbReference>
<dbReference type="RefSeq" id="WP_011639872.1">
    <property type="nucleotide sequence ID" value="NC_008346.1"/>
</dbReference>
<dbReference type="InterPro" id="IPR050107">
    <property type="entry name" value="ABC_carbohydrate_import_ATPase"/>
</dbReference>
<comment type="catalytic activity">
    <reaction evidence="9">
        <text>ATP + H2O + (2R,4S)-2-methyl-2,3,3,4-tetrahydroxytetrahydrofuran-[AI-2-binding protein]Side 1 = ADP + phosphate + (2R,4S)-2-methyl-2,3,3,4-tetrahydroxytetrahydrofuranSide 2 + [AI-2-binding protein]Side 1.</text>
        <dbReference type="EC" id="7.6.2.13"/>
    </reaction>
</comment>
<evidence type="ECO:0000256" key="6">
    <source>
        <dbReference type="ARBA" id="ARBA00022840"/>
    </source>
</evidence>
<dbReference type="PANTHER" id="PTHR43790">
    <property type="entry name" value="CARBOHYDRATE TRANSPORT ATP-BINDING PROTEIN MG119-RELATED"/>
    <property type="match status" value="1"/>
</dbReference>
<comment type="function">
    <text evidence="7">Part of the ABC transporter complex LsrABCD involved in autoinducer 2 (AI-2) import. Responsible for energy coupling to the transport system.</text>
</comment>
<dbReference type="GO" id="GO:0005886">
    <property type="term" value="C:plasma membrane"/>
    <property type="evidence" value="ECO:0007669"/>
    <property type="project" value="UniProtKB-SubCell"/>
</dbReference>
<dbReference type="GO" id="GO:0005524">
    <property type="term" value="F:ATP binding"/>
    <property type="evidence" value="ECO:0007669"/>
    <property type="project" value="UniProtKB-KW"/>
</dbReference>
<evidence type="ECO:0000256" key="3">
    <source>
        <dbReference type="ARBA" id="ARBA00011262"/>
    </source>
</evidence>
<evidence type="ECO:0000256" key="4">
    <source>
        <dbReference type="ARBA" id="ARBA00019459"/>
    </source>
</evidence>
<evidence type="ECO:0000256" key="1">
    <source>
        <dbReference type="ARBA" id="ARBA00004417"/>
    </source>
</evidence>
<evidence type="ECO:0000259" key="10">
    <source>
        <dbReference type="PROSITE" id="PS50893"/>
    </source>
</evidence>
<evidence type="ECO:0000313" key="12">
    <source>
        <dbReference type="Proteomes" id="UP000001968"/>
    </source>
</evidence>
<reference evidence="12" key="1">
    <citation type="journal article" date="2010" name="Environ. Microbiol.">
        <title>The genome of Syntrophomonas wolfei: new insights into syntrophic metabolism and biohydrogen production.</title>
        <authorList>
            <person name="Sieber J.R."/>
            <person name="Sims D.R."/>
            <person name="Han C."/>
            <person name="Kim E."/>
            <person name="Lykidis A."/>
            <person name="Lapidus A.L."/>
            <person name="McDonnald E."/>
            <person name="Rohlin L."/>
            <person name="Culley D.E."/>
            <person name="Gunsalus R."/>
            <person name="McInerney M.J."/>
        </authorList>
    </citation>
    <scope>NUCLEOTIDE SEQUENCE [LARGE SCALE GENOMIC DNA]</scope>
    <source>
        <strain evidence="12">DSM 2245B / Goettingen</strain>
    </source>
</reference>
<feature type="domain" description="ABC transporter" evidence="10">
    <location>
        <begin position="9"/>
        <end position="244"/>
    </location>
</feature>
<evidence type="ECO:0000313" key="11">
    <source>
        <dbReference type="EMBL" id="ABI67764.1"/>
    </source>
</evidence>
<dbReference type="AlphaFoldDB" id="Q0AZU0"/>
<dbReference type="PROSITE" id="PS00211">
    <property type="entry name" value="ABC_TRANSPORTER_1"/>
    <property type="match status" value="1"/>
</dbReference>
<organism evidence="11 12">
    <name type="scientific">Syntrophomonas wolfei subsp. wolfei (strain DSM 2245B / Goettingen)</name>
    <dbReference type="NCBI Taxonomy" id="335541"/>
    <lineage>
        <taxon>Bacteria</taxon>
        <taxon>Bacillati</taxon>
        <taxon>Bacillota</taxon>
        <taxon>Clostridia</taxon>
        <taxon>Eubacteriales</taxon>
        <taxon>Syntrophomonadaceae</taxon>
        <taxon>Syntrophomonas</taxon>
    </lineage>
</organism>
<dbReference type="Gene3D" id="3.40.50.300">
    <property type="entry name" value="P-loop containing nucleotide triphosphate hydrolases"/>
    <property type="match status" value="2"/>
</dbReference>
<feature type="domain" description="ABC transporter" evidence="10">
    <location>
        <begin position="250"/>
        <end position="497"/>
    </location>
</feature>
<dbReference type="SMART" id="SM00382">
    <property type="entry name" value="AAA"/>
    <property type="match status" value="2"/>
</dbReference>
<evidence type="ECO:0000256" key="5">
    <source>
        <dbReference type="ARBA" id="ARBA00022741"/>
    </source>
</evidence>
<dbReference type="OrthoDB" id="9771863at2"/>
<dbReference type="eggNOG" id="COG1129">
    <property type="taxonomic scope" value="Bacteria"/>
</dbReference>
<comment type="subunit">
    <text evidence="3">The complex is composed of two ATP-binding proteins (LsrA), two transmembrane proteins (LsrC and LsrD) and a solute-binding protein (LsrB).</text>
</comment>
<dbReference type="CDD" id="cd03215">
    <property type="entry name" value="ABC_Carb_Monos_II"/>
    <property type="match status" value="1"/>
</dbReference>